<feature type="non-terminal residue" evidence="1">
    <location>
        <position position="248"/>
    </location>
</feature>
<feature type="non-terminal residue" evidence="1">
    <location>
        <position position="1"/>
    </location>
</feature>
<reference evidence="1" key="1">
    <citation type="submission" date="2018-05" db="EMBL/GenBank/DDBJ databases">
        <authorList>
            <person name="Lanie J.A."/>
            <person name="Ng W.-L."/>
            <person name="Kazmierczak K.M."/>
            <person name="Andrzejewski T.M."/>
            <person name="Davidsen T.M."/>
            <person name="Wayne K.J."/>
            <person name="Tettelin H."/>
            <person name="Glass J.I."/>
            <person name="Rusch D."/>
            <person name="Podicherti R."/>
            <person name="Tsui H.-C.T."/>
            <person name="Winkler M.E."/>
        </authorList>
    </citation>
    <scope>NUCLEOTIDE SEQUENCE</scope>
</reference>
<protein>
    <submittedName>
        <fullName evidence="1">Uncharacterized protein</fullName>
    </submittedName>
</protein>
<organism evidence="1">
    <name type="scientific">marine metagenome</name>
    <dbReference type="NCBI Taxonomy" id="408172"/>
    <lineage>
        <taxon>unclassified sequences</taxon>
        <taxon>metagenomes</taxon>
        <taxon>ecological metagenomes</taxon>
    </lineage>
</organism>
<evidence type="ECO:0000313" key="1">
    <source>
        <dbReference type="EMBL" id="SVE13740.1"/>
    </source>
</evidence>
<gene>
    <name evidence="1" type="ORF">METZ01_LOCUS466594</name>
</gene>
<accession>A0A383B1Q9</accession>
<dbReference type="EMBL" id="UINC01196644">
    <property type="protein sequence ID" value="SVE13740.1"/>
    <property type="molecule type" value="Genomic_DNA"/>
</dbReference>
<sequence>ESGDVNDALRNLFQNGLQEGARGEGTGIRPVGGLNDLRKRLEEHKRFLLERYNLDSVVDDLSRTVKDIIEAERKGIKRRLSDAWDHLNNAADFEREELADPMEILQQRAGENLSRLDSLPESPSGTVRELRSYDFIDPQARQKFQDLIDDLSKQMTQNFFQGMKDAMENLSSEDMESLQNLVEGINQMLRDRAAGEDPDFDGFMEAYGHHFDPDRPTSLDDLVNRLSQNMSAMHSMLESMSDEMRQEL</sequence>
<proteinExistence type="predicted"/>
<dbReference type="AlphaFoldDB" id="A0A383B1Q9"/>
<name>A0A383B1Q9_9ZZZZ</name>